<dbReference type="GO" id="GO:0000932">
    <property type="term" value="C:P-body"/>
    <property type="evidence" value="ECO:0007669"/>
    <property type="project" value="TreeGrafter"/>
</dbReference>
<evidence type="ECO:0000313" key="3">
    <source>
        <dbReference type="EMBL" id="PCG67512.1"/>
    </source>
</evidence>
<dbReference type="PANTHER" id="PTHR15728">
    <property type="entry name" value="DEADENYLATION COMPLEX CATALYTIC SUBUNIT PAN2"/>
    <property type="match status" value="1"/>
</dbReference>
<dbReference type="InterPro" id="IPR028881">
    <property type="entry name" value="PAN2_UCH_dom"/>
</dbReference>
<organism evidence="3">
    <name type="scientific">Heliothis virescens</name>
    <name type="common">Tobacco budworm moth</name>
    <dbReference type="NCBI Taxonomy" id="7102"/>
    <lineage>
        <taxon>Eukaryota</taxon>
        <taxon>Metazoa</taxon>
        <taxon>Ecdysozoa</taxon>
        <taxon>Arthropoda</taxon>
        <taxon>Hexapoda</taxon>
        <taxon>Insecta</taxon>
        <taxon>Pterygota</taxon>
        <taxon>Neoptera</taxon>
        <taxon>Endopterygota</taxon>
        <taxon>Lepidoptera</taxon>
        <taxon>Glossata</taxon>
        <taxon>Ditrysia</taxon>
        <taxon>Noctuoidea</taxon>
        <taxon>Noctuidae</taxon>
        <taxon>Heliothinae</taxon>
        <taxon>Heliothis</taxon>
    </lineage>
</organism>
<dbReference type="PANTHER" id="PTHR15728:SF0">
    <property type="entry name" value="PAN2-PAN3 DEADENYLATION COMPLEX CATALYTIC SUBUNIT PAN2"/>
    <property type="match status" value="1"/>
</dbReference>
<dbReference type="InterPro" id="IPR050785">
    <property type="entry name" value="PAN2-PAN3_catalytic_subunit"/>
</dbReference>
<evidence type="ECO:0000256" key="1">
    <source>
        <dbReference type="SAM" id="MobiDB-lite"/>
    </source>
</evidence>
<dbReference type="STRING" id="7102.A0A2A4J7Y3"/>
<feature type="domain" description="PAN2 UCH" evidence="2">
    <location>
        <begin position="17"/>
        <end position="71"/>
    </location>
</feature>
<dbReference type="EMBL" id="NWSH01002801">
    <property type="protein sequence ID" value="PCG67512.1"/>
    <property type="molecule type" value="Genomic_DNA"/>
</dbReference>
<dbReference type="AlphaFoldDB" id="A0A2A4J7Y3"/>
<gene>
    <name evidence="3" type="ORF">B5V51_6308</name>
</gene>
<protein>
    <recommendedName>
        <fullName evidence="2">PAN2 UCH domain-containing protein</fullName>
    </recommendedName>
</protein>
<dbReference type="Gene3D" id="3.90.70.10">
    <property type="entry name" value="Cysteine proteinases"/>
    <property type="match status" value="1"/>
</dbReference>
<reference evidence="3" key="1">
    <citation type="submission" date="2017-09" db="EMBL/GenBank/DDBJ databases">
        <title>Contemporary evolution of a Lepidopteran species, Heliothis virescens, in response to modern agricultural practices.</title>
        <authorList>
            <person name="Fritz M.L."/>
            <person name="Deyonke A.M."/>
            <person name="Papanicolaou A."/>
            <person name="Micinski S."/>
            <person name="Westbrook J."/>
            <person name="Gould F."/>
        </authorList>
    </citation>
    <scope>NUCLEOTIDE SEQUENCE [LARGE SCALE GENOMIC DNA]</scope>
    <source>
        <strain evidence="3">HvINT-</strain>
        <tissue evidence="3">Whole body</tissue>
    </source>
</reference>
<dbReference type="GO" id="GO:0004535">
    <property type="term" value="F:poly(A)-specific ribonuclease activity"/>
    <property type="evidence" value="ECO:0007669"/>
    <property type="project" value="TreeGrafter"/>
</dbReference>
<dbReference type="CDD" id="cd02257">
    <property type="entry name" value="Peptidase_C19"/>
    <property type="match status" value="1"/>
</dbReference>
<comment type="caution">
    <text evidence="3">The sequence shown here is derived from an EMBL/GenBank/DDBJ whole genome shotgun (WGS) entry which is preliminary data.</text>
</comment>
<feature type="region of interest" description="Disordered" evidence="1">
    <location>
        <begin position="1"/>
        <end position="29"/>
    </location>
</feature>
<dbReference type="GO" id="GO:0031251">
    <property type="term" value="C:PAN complex"/>
    <property type="evidence" value="ECO:0007669"/>
    <property type="project" value="TreeGrafter"/>
</dbReference>
<proteinExistence type="predicted"/>
<name>A0A2A4J7Y3_HELVI</name>
<dbReference type="Pfam" id="PF13423">
    <property type="entry name" value="UCH_1"/>
    <property type="match status" value="1"/>
</dbReference>
<accession>A0A2A4J7Y3</accession>
<sequence length="107" mass="12106">MNDVESPEPHTPNNRPDKHKKKNVTTQSEEEYTLSAAVVCVEDNPKNLVAYIQTATKDVEPVWYLFNDLSIVPVPADEVVQFGAWWKTPCVLFYTANNARQPDELAS</sequence>
<dbReference type="InterPro" id="IPR038765">
    <property type="entry name" value="Papain-like_cys_pep_sf"/>
</dbReference>
<evidence type="ECO:0000259" key="2">
    <source>
        <dbReference type="Pfam" id="PF13423"/>
    </source>
</evidence>
<dbReference type="SUPFAM" id="SSF54001">
    <property type="entry name" value="Cysteine proteinases"/>
    <property type="match status" value="1"/>
</dbReference>
<dbReference type="GO" id="GO:0000289">
    <property type="term" value="P:nuclear-transcribed mRNA poly(A) tail shortening"/>
    <property type="evidence" value="ECO:0007669"/>
    <property type="project" value="TreeGrafter"/>
</dbReference>